<accession>A0A4Y2NJX4</accession>
<gene>
    <name evidence="1" type="ORF">AVEN_210864_1</name>
</gene>
<reference evidence="1 2" key="1">
    <citation type="journal article" date="2019" name="Sci. Rep.">
        <title>Orb-weaving spider Araneus ventricosus genome elucidates the spidroin gene catalogue.</title>
        <authorList>
            <person name="Kono N."/>
            <person name="Nakamura H."/>
            <person name="Ohtoshi R."/>
            <person name="Moran D.A.P."/>
            <person name="Shinohara A."/>
            <person name="Yoshida Y."/>
            <person name="Fujiwara M."/>
            <person name="Mori M."/>
            <person name="Tomita M."/>
            <person name="Arakawa K."/>
        </authorList>
    </citation>
    <scope>NUCLEOTIDE SEQUENCE [LARGE SCALE GENOMIC DNA]</scope>
</reference>
<dbReference type="EMBL" id="BGPR01287803">
    <property type="protein sequence ID" value="GBN39114.1"/>
    <property type="molecule type" value="Genomic_DNA"/>
</dbReference>
<keyword evidence="2" id="KW-1185">Reference proteome</keyword>
<dbReference type="AlphaFoldDB" id="A0A4Y2NJX4"/>
<organism evidence="1 2">
    <name type="scientific">Araneus ventricosus</name>
    <name type="common">Orbweaver spider</name>
    <name type="synonym">Epeira ventricosa</name>
    <dbReference type="NCBI Taxonomy" id="182803"/>
    <lineage>
        <taxon>Eukaryota</taxon>
        <taxon>Metazoa</taxon>
        <taxon>Ecdysozoa</taxon>
        <taxon>Arthropoda</taxon>
        <taxon>Chelicerata</taxon>
        <taxon>Arachnida</taxon>
        <taxon>Araneae</taxon>
        <taxon>Araneomorphae</taxon>
        <taxon>Entelegynae</taxon>
        <taxon>Araneoidea</taxon>
        <taxon>Araneidae</taxon>
        <taxon>Araneus</taxon>
    </lineage>
</organism>
<dbReference type="Proteomes" id="UP000499080">
    <property type="component" value="Unassembled WGS sequence"/>
</dbReference>
<evidence type="ECO:0000313" key="1">
    <source>
        <dbReference type="EMBL" id="GBN39114.1"/>
    </source>
</evidence>
<name>A0A4Y2NJX4_ARAVE</name>
<comment type="caution">
    <text evidence="1">The sequence shown here is derived from an EMBL/GenBank/DDBJ whole genome shotgun (WGS) entry which is preliminary data.</text>
</comment>
<sequence>AERHFQRMPARKWRLFKLRDDCLSQWESVEGKSGPLSEIWRKVVQGGDGQPSGYGGEPAVTDIIAWFRRLFGRISLRSSDM</sequence>
<proteinExistence type="predicted"/>
<protein>
    <submittedName>
        <fullName evidence="1">Uncharacterized protein</fullName>
    </submittedName>
</protein>
<evidence type="ECO:0000313" key="2">
    <source>
        <dbReference type="Proteomes" id="UP000499080"/>
    </source>
</evidence>
<feature type="non-terminal residue" evidence="1">
    <location>
        <position position="1"/>
    </location>
</feature>